<dbReference type="AlphaFoldDB" id="F8KUD8"/>
<keyword evidence="3" id="KW-1185">Reference proteome</keyword>
<organism evidence="2 3">
    <name type="scientific">Helicobacter bizzozeronii (strain CIII-1)</name>
    <dbReference type="NCBI Taxonomy" id="1002804"/>
    <lineage>
        <taxon>Bacteria</taxon>
        <taxon>Pseudomonadati</taxon>
        <taxon>Campylobacterota</taxon>
        <taxon>Epsilonproteobacteria</taxon>
        <taxon>Campylobacterales</taxon>
        <taxon>Helicobacteraceae</taxon>
        <taxon>Helicobacter</taxon>
    </lineage>
</organism>
<keyword evidence="1" id="KW-1133">Transmembrane helix</keyword>
<feature type="transmembrane region" description="Helical" evidence="1">
    <location>
        <begin position="20"/>
        <end position="41"/>
    </location>
</feature>
<name>F8KUD8_HELBC</name>
<dbReference type="Proteomes" id="UP000008387">
    <property type="component" value="Chromosome"/>
</dbReference>
<gene>
    <name evidence="2" type="ordered locus">HBZC1_15110</name>
</gene>
<dbReference type="HOGENOM" id="CLU_3118494_0_0_7"/>
<proteinExistence type="predicted"/>
<keyword evidence="1" id="KW-0472">Membrane</keyword>
<accession>F8KUD8</accession>
<keyword evidence="1" id="KW-0812">Transmembrane</keyword>
<evidence type="ECO:0000313" key="3">
    <source>
        <dbReference type="Proteomes" id="UP000008387"/>
    </source>
</evidence>
<evidence type="ECO:0000256" key="1">
    <source>
        <dbReference type="SAM" id="Phobius"/>
    </source>
</evidence>
<dbReference type="EMBL" id="FR871757">
    <property type="protein sequence ID" value="CCB80497.1"/>
    <property type="molecule type" value="Genomic_DNA"/>
</dbReference>
<evidence type="ECO:0000313" key="2">
    <source>
        <dbReference type="EMBL" id="CCB80497.1"/>
    </source>
</evidence>
<reference evidence="2 3" key="1">
    <citation type="journal article" date="2011" name="J. Bacteriol.">
        <title>Genome sequence of Helicobacter bizzozeronii strain CIII-1, an isolate from human gastric mucosa.</title>
        <authorList>
            <person name="Schott T."/>
            <person name="Rossi M."/>
            <person name="Hanninen M.L."/>
        </authorList>
    </citation>
    <scope>NUCLEOTIDE SEQUENCE [LARGE SCALE GENOMIC DNA]</scope>
    <source>
        <strain evidence="2 3">CIII-1</strain>
    </source>
</reference>
<protein>
    <submittedName>
        <fullName evidence="2">Uncharacterized protein</fullName>
    </submittedName>
</protein>
<dbReference type="STRING" id="1002804.HBZC1_15110"/>
<sequence length="50" mass="5808">MCDGRPIDFALLGLALKEYMPYFFMLLMGFCVGGLFVLRTIKNEIFWGIR</sequence>
<dbReference type="KEGG" id="hbi:HBZC1_15110"/>